<evidence type="ECO:0000256" key="4">
    <source>
        <dbReference type="ARBA" id="ARBA00023125"/>
    </source>
</evidence>
<keyword evidence="3 6" id="KW-0158">Chromosome</keyword>
<dbReference type="GO" id="GO:0000786">
    <property type="term" value="C:nucleosome"/>
    <property type="evidence" value="ECO:0007669"/>
    <property type="project" value="InterPro"/>
</dbReference>
<dbReference type="GO" id="GO:0030527">
    <property type="term" value="F:structural constituent of chromatin"/>
    <property type="evidence" value="ECO:0007669"/>
    <property type="project" value="InterPro"/>
</dbReference>
<evidence type="ECO:0000256" key="2">
    <source>
        <dbReference type="ARBA" id="ARBA00004286"/>
    </source>
</evidence>
<dbReference type="STRING" id="225164.V4BBZ4"/>
<dbReference type="AntiFam" id="ANF00010">
    <property type="entry name" value="tRNA translation"/>
</dbReference>
<feature type="domain" description="H15" evidence="8">
    <location>
        <begin position="26"/>
        <end position="107"/>
    </location>
</feature>
<proteinExistence type="inferred from homology"/>
<dbReference type="CTD" id="20235562"/>
<dbReference type="Pfam" id="PF00538">
    <property type="entry name" value="Linker_histone"/>
    <property type="match status" value="1"/>
</dbReference>
<accession>V4BBZ4</accession>
<dbReference type="GO" id="GO:0005634">
    <property type="term" value="C:nucleus"/>
    <property type="evidence" value="ECO:0007669"/>
    <property type="project" value="UniProtKB-SubCell"/>
</dbReference>
<dbReference type="HOGENOM" id="CLU_2212903_0_0_1"/>
<gene>
    <name evidence="9" type="ORF">LOTGIDRAFT_151937</name>
</gene>
<keyword evidence="10" id="KW-1185">Reference proteome</keyword>
<evidence type="ECO:0000256" key="7">
    <source>
        <dbReference type="SAM" id="MobiDB-lite"/>
    </source>
</evidence>
<dbReference type="GO" id="GO:0045910">
    <property type="term" value="P:negative regulation of DNA recombination"/>
    <property type="evidence" value="ECO:0007669"/>
    <property type="project" value="TreeGrafter"/>
</dbReference>
<organism evidence="9 10">
    <name type="scientific">Lottia gigantea</name>
    <name type="common">Giant owl limpet</name>
    <dbReference type="NCBI Taxonomy" id="225164"/>
    <lineage>
        <taxon>Eukaryota</taxon>
        <taxon>Metazoa</taxon>
        <taxon>Spiralia</taxon>
        <taxon>Lophotrochozoa</taxon>
        <taxon>Mollusca</taxon>
        <taxon>Gastropoda</taxon>
        <taxon>Patellogastropoda</taxon>
        <taxon>Lottioidea</taxon>
        <taxon>Lottiidae</taxon>
        <taxon>Lottia</taxon>
    </lineage>
</organism>
<evidence type="ECO:0000313" key="10">
    <source>
        <dbReference type="Proteomes" id="UP000030746"/>
    </source>
</evidence>
<evidence type="ECO:0000259" key="8">
    <source>
        <dbReference type="PROSITE" id="PS51504"/>
    </source>
</evidence>
<name>V4BBZ4_LOTGI</name>
<dbReference type="PROSITE" id="PS51504">
    <property type="entry name" value="H15"/>
    <property type="match status" value="1"/>
</dbReference>
<dbReference type="AlphaFoldDB" id="V4BBZ4"/>
<dbReference type="CDD" id="cd00073">
    <property type="entry name" value="H15"/>
    <property type="match status" value="1"/>
</dbReference>
<dbReference type="Gene3D" id="1.10.10.10">
    <property type="entry name" value="Winged helix-like DNA-binding domain superfamily/Winged helix DNA-binding domain"/>
    <property type="match status" value="1"/>
</dbReference>
<dbReference type="SUPFAM" id="SSF46785">
    <property type="entry name" value="Winged helix' DNA-binding domain"/>
    <property type="match status" value="1"/>
</dbReference>
<reference evidence="9 10" key="1">
    <citation type="journal article" date="2013" name="Nature">
        <title>Insights into bilaterian evolution from three spiralian genomes.</title>
        <authorList>
            <person name="Simakov O."/>
            <person name="Marletaz F."/>
            <person name="Cho S.J."/>
            <person name="Edsinger-Gonzales E."/>
            <person name="Havlak P."/>
            <person name="Hellsten U."/>
            <person name="Kuo D.H."/>
            <person name="Larsson T."/>
            <person name="Lv J."/>
            <person name="Arendt D."/>
            <person name="Savage R."/>
            <person name="Osoegawa K."/>
            <person name="de Jong P."/>
            <person name="Grimwood J."/>
            <person name="Chapman J.A."/>
            <person name="Shapiro H."/>
            <person name="Aerts A."/>
            <person name="Otillar R.P."/>
            <person name="Terry A.Y."/>
            <person name="Boore J.L."/>
            <person name="Grigoriev I.V."/>
            <person name="Lindberg D.R."/>
            <person name="Seaver E.C."/>
            <person name="Weisblat D.A."/>
            <person name="Putnam N.H."/>
            <person name="Rokhsar D.S."/>
        </authorList>
    </citation>
    <scope>NUCLEOTIDE SEQUENCE [LARGE SCALE GENOMIC DNA]</scope>
</reference>
<dbReference type="RefSeq" id="XP_009043681.1">
    <property type="nucleotide sequence ID" value="XM_009045433.1"/>
</dbReference>
<dbReference type="GO" id="GO:0031492">
    <property type="term" value="F:nucleosomal DNA binding"/>
    <property type="evidence" value="ECO:0007669"/>
    <property type="project" value="TreeGrafter"/>
</dbReference>
<dbReference type="PANTHER" id="PTHR11467:SF36">
    <property type="entry name" value="HISTONE 24-RELATED"/>
    <property type="match status" value="1"/>
</dbReference>
<dbReference type="GO" id="GO:0030261">
    <property type="term" value="P:chromosome condensation"/>
    <property type="evidence" value="ECO:0007669"/>
    <property type="project" value="TreeGrafter"/>
</dbReference>
<evidence type="ECO:0000256" key="6">
    <source>
        <dbReference type="RuleBase" id="RU003894"/>
    </source>
</evidence>
<comment type="subcellular location">
    <subcellularLocation>
        <location evidence="2">Chromosome</location>
    </subcellularLocation>
    <subcellularLocation>
        <location evidence="1 6">Nucleus</location>
    </subcellularLocation>
</comment>
<dbReference type="Proteomes" id="UP000030746">
    <property type="component" value="Unassembled WGS sequence"/>
</dbReference>
<evidence type="ECO:0000256" key="5">
    <source>
        <dbReference type="ARBA" id="ARBA00023242"/>
    </source>
</evidence>
<feature type="region of interest" description="Disordered" evidence="7">
    <location>
        <begin position="1"/>
        <end position="24"/>
    </location>
</feature>
<evidence type="ECO:0000313" key="9">
    <source>
        <dbReference type="EMBL" id="ESP05136.1"/>
    </source>
</evidence>
<dbReference type="SMART" id="SM00526">
    <property type="entry name" value="H15"/>
    <property type="match status" value="1"/>
</dbReference>
<sequence length="107" mass="11423">MTDAAVAPVHKSPKKKTSAKPKVPAAHPKYVDMIKAAVASLKERGGSSRQAILKFINSAAFRLLGVEFSQLQCLLAVSVAQRIARWTSNPEVAGSNPAGDEIQRISL</sequence>
<dbReference type="InterPro" id="IPR036390">
    <property type="entry name" value="WH_DNA-bd_sf"/>
</dbReference>
<dbReference type="PANTHER" id="PTHR11467">
    <property type="entry name" value="HISTONE H1"/>
    <property type="match status" value="1"/>
</dbReference>
<keyword evidence="4 6" id="KW-0238">DNA-binding</keyword>
<protein>
    <recommendedName>
        <fullName evidence="8">H15 domain-containing protein</fullName>
    </recommendedName>
</protein>
<dbReference type="GO" id="GO:0006334">
    <property type="term" value="P:nucleosome assembly"/>
    <property type="evidence" value="ECO:0007669"/>
    <property type="project" value="InterPro"/>
</dbReference>
<dbReference type="InterPro" id="IPR005819">
    <property type="entry name" value="H1/H5"/>
</dbReference>
<evidence type="ECO:0000256" key="1">
    <source>
        <dbReference type="ARBA" id="ARBA00004123"/>
    </source>
</evidence>
<dbReference type="EMBL" id="KB199650">
    <property type="protein sequence ID" value="ESP05136.1"/>
    <property type="molecule type" value="Genomic_DNA"/>
</dbReference>
<keyword evidence="5 6" id="KW-0539">Nucleus</keyword>
<dbReference type="InterPro" id="IPR005818">
    <property type="entry name" value="Histone_H1/H5_H15"/>
</dbReference>
<dbReference type="GO" id="GO:0003690">
    <property type="term" value="F:double-stranded DNA binding"/>
    <property type="evidence" value="ECO:0007669"/>
    <property type="project" value="TreeGrafter"/>
</dbReference>
<dbReference type="InterPro" id="IPR036388">
    <property type="entry name" value="WH-like_DNA-bd_sf"/>
</dbReference>
<dbReference type="PRINTS" id="PR00624">
    <property type="entry name" value="HISTONEH5"/>
</dbReference>
<dbReference type="KEGG" id="lgi:LOTGIDRAFT_151937"/>
<evidence type="ECO:0000256" key="3">
    <source>
        <dbReference type="ARBA" id="ARBA00022454"/>
    </source>
</evidence>
<dbReference type="GeneID" id="20235562"/>
<comment type="similarity">
    <text evidence="6">Belongs to the histone H1/H5 family.</text>
</comment>
<dbReference type="OrthoDB" id="1110759at2759"/>